<feature type="compositionally biased region" description="Basic and acidic residues" evidence="1">
    <location>
        <begin position="232"/>
        <end position="241"/>
    </location>
</feature>
<comment type="caution">
    <text evidence="2">The sequence shown here is derived from an EMBL/GenBank/DDBJ whole genome shotgun (WGS) entry which is preliminary data.</text>
</comment>
<keyword evidence="3" id="KW-1185">Reference proteome</keyword>
<dbReference type="Proteomes" id="UP001187471">
    <property type="component" value="Unassembled WGS sequence"/>
</dbReference>
<proteinExistence type="predicted"/>
<sequence>MSVASLTSHALPVLQGEEEGGSIGFAIKAAKIAMFEAVKVPGIARIGEFNFNLSAEHRKRGKNEKFLRRTLTVWVLKNLPCPSSDWKSLCLWMKLTKWHLPGIASLLRNSPNLEMLDIHIYYSDPAEEVDSQTHGYDDSLMLPFGFDEENFWNMQRKPFRRLKRHLKTIRLNGSLIEPRVIKLAKFLLMRAAVLEKLVISTELYLLGSRDDRVLSARVQEFFQQFSSFPRASKNESSKRSECQGTVEETEAKY</sequence>
<reference evidence="2" key="1">
    <citation type="submission" date="2022-12" db="EMBL/GenBank/DDBJ databases">
        <title>Draft genome assemblies for two species of Escallonia (Escalloniales).</title>
        <authorList>
            <person name="Chanderbali A."/>
            <person name="Dervinis C."/>
            <person name="Anghel I."/>
            <person name="Soltis D."/>
            <person name="Soltis P."/>
            <person name="Zapata F."/>
        </authorList>
    </citation>
    <scope>NUCLEOTIDE SEQUENCE</scope>
    <source>
        <strain evidence="2">UCBG92.1500</strain>
        <tissue evidence="2">Leaf</tissue>
    </source>
</reference>
<evidence type="ECO:0008006" key="4">
    <source>
        <dbReference type="Google" id="ProtNLM"/>
    </source>
</evidence>
<evidence type="ECO:0000256" key="1">
    <source>
        <dbReference type="SAM" id="MobiDB-lite"/>
    </source>
</evidence>
<feature type="region of interest" description="Disordered" evidence="1">
    <location>
        <begin position="231"/>
        <end position="253"/>
    </location>
</feature>
<accession>A0AA88SLP9</accession>
<gene>
    <name evidence="2" type="ORF">RJ640_000553</name>
</gene>
<organism evidence="2 3">
    <name type="scientific">Escallonia rubra</name>
    <dbReference type="NCBI Taxonomy" id="112253"/>
    <lineage>
        <taxon>Eukaryota</taxon>
        <taxon>Viridiplantae</taxon>
        <taxon>Streptophyta</taxon>
        <taxon>Embryophyta</taxon>
        <taxon>Tracheophyta</taxon>
        <taxon>Spermatophyta</taxon>
        <taxon>Magnoliopsida</taxon>
        <taxon>eudicotyledons</taxon>
        <taxon>Gunneridae</taxon>
        <taxon>Pentapetalae</taxon>
        <taxon>asterids</taxon>
        <taxon>campanulids</taxon>
        <taxon>Escalloniales</taxon>
        <taxon>Escalloniaceae</taxon>
        <taxon>Escallonia</taxon>
    </lineage>
</organism>
<dbReference type="AlphaFoldDB" id="A0AA88SLP9"/>
<evidence type="ECO:0000313" key="3">
    <source>
        <dbReference type="Proteomes" id="UP001187471"/>
    </source>
</evidence>
<protein>
    <recommendedName>
        <fullName evidence="4">FBD domain-containing protein</fullName>
    </recommendedName>
</protein>
<dbReference type="EMBL" id="JAVXUO010000256">
    <property type="protein sequence ID" value="KAK2993955.1"/>
    <property type="molecule type" value="Genomic_DNA"/>
</dbReference>
<name>A0AA88SLP9_9ASTE</name>
<evidence type="ECO:0000313" key="2">
    <source>
        <dbReference type="EMBL" id="KAK2993955.1"/>
    </source>
</evidence>